<accession>A0ACC3T9D9</accession>
<comment type="caution">
    <text evidence="1">The sequence shown here is derived from an EMBL/GenBank/DDBJ whole genome shotgun (WGS) entry which is preliminary data.</text>
</comment>
<reference evidence="2" key="1">
    <citation type="journal article" date="2024" name="Front. Bioeng. Biotechnol.">
        <title>Genome-scale model development and genomic sequencing of the oleaginous clade Lipomyces.</title>
        <authorList>
            <person name="Czajka J.J."/>
            <person name="Han Y."/>
            <person name="Kim J."/>
            <person name="Mondo S.J."/>
            <person name="Hofstad B.A."/>
            <person name="Robles A."/>
            <person name="Haridas S."/>
            <person name="Riley R."/>
            <person name="LaButti K."/>
            <person name="Pangilinan J."/>
            <person name="Andreopoulos W."/>
            <person name="Lipzen A."/>
            <person name="Yan J."/>
            <person name="Wang M."/>
            <person name="Ng V."/>
            <person name="Grigoriev I.V."/>
            <person name="Spatafora J.W."/>
            <person name="Magnuson J.K."/>
            <person name="Baker S.E."/>
            <person name="Pomraning K.R."/>
        </authorList>
    </citation>
    <scope>NUCLEOTIDE SEQUENCE [LARGE SCALE GENOMIC DNA]</scope>
    <source>
        <strain evidence="2">CBS 7786</strain>
    </source>
</reference>
<evidence type="ECO:0000313" key="1">
    <source>
        <dbReference type="EMBL" id="KAK9240345.1"/>
    </source>
</evidence>
<keyword evidence="2" id="KW-1185">Reference proteome</keyword>
<evidence type="ECO:0000313" key="2">
    <source>
        <dbReference type="Proteomes" id="UP001433508"/>
    </source>
</evidence>
<organism evidence="1 2">
    <name type="scientific">Lipomyces kononenkoae</name>
    <name type="common">Yeast</name>
    <dbReference type="NCBI Taxonomy" id="34357"/>
    <lineage>
        <taxon>Eukaryota</taxon>
        <taxon>Fungi</taxon>
        <taxon>Dikarya</taxon>
        <taxon>Ascomycota</taxon>
        <taxon>Saccharomycotina</taxon>
        <taxon>Lipomycetes</taxon>
        <taxon>Lipomycetales</taxon>
        <taxon>Lipomycetaceae</taxon>
        <taxon>Lipomyces</taxon>
    </lineage>
</organism>
<gene>
    <name evidence="1" type="ORF">V1525DRAFT_395673</name>
</gene>
<sequence>MQIDKKAKDQQSPPEYTVYLRFPFPRNGFPEPHPTEWNQDKENELWSILSRAHKRTEIRWPQLAEYFNVSIPFLLQQAAWLYERELQQVREEMQRVTSRSAMLSEQAPLNSSRSLTTSNRSASRMKSPENISPSTLNSRTRLQQHADARSEDSVSTSSHYSDDNQEQDQEQTFVPLFSNEEGQTSATAANLKSSFARTGFRTQTSRRTGVVERPPSTNSAALPTTRGSKPNSTGSSFSDISDASISRSALEEALLSDLKQGGGTSSRISTISGALRSKYFER</sequence>
<dbReference type="EMBL" id="MU971340">
    <property type="protein sequence ID" value="KAK9240345.1"/>
    <property type="molecule type" value="Genomic_DNA"/>
</dbReference>
<dbReference type="Proteomes" id="UP001433508">
    <property type="component" value="Unassembled WGS sequence"/>
</dbReference>
<proteinExistence type="predicted"/>
<name>A0ACC3T9D9_LIPKO</name>
<protein>
    <submittedName>
        <fullName evidence="1">Uncharacterized protein</fullName>
    </submittedName>
</protein>